<dbReference type="Proteomes" id="UP000307378">
    <property type="component" value="Unassembled WGS sequence"/>
</dbReference>
<dbReference type="EMBL" id="STGU01000002">
    <property type="protein sequence ID" value="THV37897.1"/>
    <property type="molecule type" value="Genomic_DNA"/>
</dbReference>
<name>A0A4S8Q1A1_9HYPH</name>
<sequence length="157" mass="16331">MTVRLRAHHLLCMLTYVGKGYSPAFVENYEVIASRLSGGEEIELVAGPDDICVPLTADPDAHCHGASVIERDRAAADAVACLIGSPLAPGAGIVPSAALLARLRKAFATGQIRTACSGCEWASLCDGVAEGGYLGARVDPVDQDARKRLGGVEITGR</sequence>
<evidence type="ECO:0000313" key="1">
    <source>
        <dbReference type="EMBL" id="THV37897.1"/>
    </source>
</evidence>
<dbReference type="RefSeq" id="WP_136538405.1">
    <property type="nucleotide sequence ID" value="NZ_STGU01000002.1"/>
</dbReference>
<comment type="caution">
    <text evidence="1">The sequence shown here is derived from an EMBL/GenBank/DDBJ whole genome shotgun (WGS) entry which is preliminary data.</text>
</comment>
<protein>
    <submittedName>
        <fullName evidence="1">DUF1284 domain-containing protein</fullName>
    </submittedName>
</protein>
<evidence type="ECO:0000313" key="2">
    <source>
        <dbReference type="Proteomes" id="UP000307378"/>
    </source>
</evidence>
<organism evidence="1 2">
    <name type="scientific">Rhizobium rosettiformans W3</name>
    <dbReference type="NCBI Taxonomy" id="538378"/>
    <lineage>
        <taxon>Bacteria</taxon>
        <taxon>Pseudomonadati</taxon>
        <taxon>Pseudomonadota</taxon>
        <taxon>Alphaproteobacteria</taxon>
        <taxon>Hyphomicrobiales</taxon>
        <taxon>Rhizobiaceae</taxon>
        <taxon>Rhizobium/Agrobacterium group</taxon>
        <taxon>Rhizobium</taxon>
    </lineage>
</organism>
<dbReference type="AlphaFoldDB" id="A0A4S8Q1A1"/>
<proteinExistence type="predicted"/>
<reference evidence="1 2" key="1">
    <citation type="submission" date="2019-04" db="EMBL/GenBank/DDBJ databases">
        <title>genome sequence of strain W3.</title>
        <authorList>
            <person name="Gao J."/>
            <person name="Sun J."/>
        </authorList>
    </citation>
    <scope>NUCLEOTIDE SEQUENCE [LARGE SCALE GENOMIC DNA]</scope>
    <source>
        <strain evidence="1 2">W3</strain>
    </source>
</reference>
<dbReference type="Pfam" id="PF06935">
    <property type="entry name" value="DUF1284"/>
    <property type="match status" value="1"/>
</dbReference>
<dbReference type="InterPro" id="IPR009702">
    <property type="entry name" value="DUF1284"/>
</dbReference>
<gene>
    <name evidence="1" type="ORF">FAA86_03545</name>
</gene>
<accession>A0A4S8Q1A1</accession>